<reference evidence="1 2" key="1">
    <citation type="submission" date="2005-09" db="EMBL/GenBank/DDBJ databases">
        <authorList>
            <person name="Mural R.J."/>
            <person name="Li P.W."/>
            <person name="Adams M.D."/>
            <person name="Amanatides P.G."/>
            <person name="Baden-Tillson H."/>
            <person name="Barnstead M."/>
            <person name="Chin S.H."/>
            <person name="Dew I."/>
            <person name="Evans C.A."/>
            <person name="Ferriera S."/>
            <person name="Flanigan M."/>
            <person name="Fosler C."/>
            <person name="Glodek A."/>
            <person name="Gu Z."/>
            <person name="Holt R.A."/>
            <person name="Jennings D."/>
            <person name="Kraft C.L."/>
            <person name="Lu F."/>
            <person name="Nguyen T."/>
            <person name="Nusskern D.R."/>
            <person name="Pfannkoch C.M."/>
            <person name="Sitter C."/>
            <person name="Sutton G.G."/>
            <person name="Venter J.C."/>
            <person name="Wang Z."/>
            <person name="Woodage T."/>
            <person name="Zheng X.H."/>
            <person name="Zhong F."/>
        </authorList>
    </citation>
    <scope>NUCLEOTIDE SEQUENCE [LARGE SCALE GENOMIC DNA]</scope>
    <source>
        <strain>BN</strain>
        <strain evidence="2">Sprague-Dawley</strain>
    </source>
</reference>
<name>A6JUR4_RAT</name>
<dbReference type="AlphaFoldDB" id="A6JUR4"/>
<evidence type="ECO:0000313" key="2">
    <source>
        <dbReference type="Proteomes" id="UP000234681"/>
    </source>
</evidence>
<organism evidence="1 2">
    <name type="scientific">Rattus norvegicus</name>
    <name type="common">Rat</name>
    <dbReference type="NCBI Taxonomy" id="10116"/>
    <lineage>
        <taxon>Eukaryota</taxon>
        <taxon>Metazoa</taxon>
        <taxon>Chordata</taxon>
        <taxon>Craniata</taxon>
        <taxon>Vertebrata</taxon>
        <taxon>Euteleostomi</taxon>
        <taxon>Mammalia</taxon>
        <taxon>Eutheria</taxon>
        <taxon>Euarchontoglires</taxon>
        <taxon>Glires</taxon>
        <taxon>Rodentia</taxon>
        <taxon>Myomorpha</taxon>
        <taxon>Muroidea</taxon>
        <taxon>Muridae</taxon>
        <taxon>Murinae</taxon>
        <taxon>Rattus</taxon>
    </lineage>
</organism>
<protein>
    <submittedName>
        <fullName evidence="1">RCG41960</fullName>
    </submittedName>
</protein>
<sequence>MASVCQPTDSSNDLCSSLLPFMKLKKQMDLNTHSCHQTKQEVST</sequence>
<dbReference type="EMBL" id="CH474002">
    <property type="protein sequence ID" value="EDL87715.1"/>
    <property type="molecule type" value="Genomic_DNA"/>
</dbReference>
<dbReference type="Proteomes" id="UP000234681">
    <property type="component" value="Chromosome 1"/>
</dbReference>
<accession>A6JUR4</accession>
<gene>
    <name evidence="1" type="ORF">rCG_41960</name>
</gene>
<evidence type="ECO:0000313" key="1">
    <source>
        <dbReference type="EMBL" id="EDL87715.1"/>
    </source>
</evidence>
<proteinExistence type="predicted"/>